<proteinExistence type="predicted"/>
<dbReference type="PANTHER" id="PTHR24186:SF46">
    <property type="entry name" value="PROTEIN ACCELERATED CELL DEATH 6-LIKE"/>
    <property type="match status" value="1"/>
</dbReference>
<keyword evidence="4 7" id="KW-1133">Transmembrane helix</keyword>
<evidence type="ECO:0000256" key="1">
    <source>
        <dbReference type="ARBA" id="ARBA00004141"/>
    </source>
</evidence>
<feature type="transmembrane region" description="Helical" evidence="7">
    <location>
        <begin position="103"/>
        <end position="127"/>
    </location>
</feature>
<feature type="domain" description="PGG" evidence="8">
    <location>
        <begin position="22"/>
        <end position="128"/>
    </location>
</feature>
<evidence type="ECO:0000256" key="6">
    <source>
        <dbReference type="ARBA" id="ARBA00023136"/>
    </source>
</evidence>
<feature type="transmembrane region" description="Helical" evidence="7">
    <location>
        <begin position="67"/>
        <end position="91"/>
    </location>
</feature>
<accession>A0A7C9A2I8</accession>
<dbReference type="InterPro" id="IPR026961">
    <property type="entry name" value="PGG_dom"/>
</dbReference>
<evidence type="ECO:0000256" key="3">
    <source>
        <dbReference type="ARBA" id="ARBA00022737"/>
    </source>
</evidence>
<dbReference type="PANTHER" id="PTHR24186">
    <property type="entry name" value="PROTEIN PHOSPHATASE 1 REGULATORY SUBUNIT"/>
    <property type="match status" value="1"/>
</dbReference>
<keyword evidence="5" id="KW-0040">ANK repeat</keyword>
<sequence>MCARIRINPRLRPTYVQPMKTNMTEMRQTLSVVAVLLATLTFAAGFTVPGGFNNDTGEAIMAKKAAFLVFILADTIAMCCSMLALVCLIWSMVCDIPDKSLILVDYSVAILMAALYGTLVAFMTGVFTVISHVSLWAAIVVCIICSLVGISANKTLFFKVLSKLIPAPNQEHRN</sequence>
<protein>
    <recommendedName>
        <fullName evidence="8">PGG domain-containing protein</fullName>
    </recommendedName>
</protein>
<keyword evidence="3" id="KW-0677">Repeat</keyword>
<keyword evidence="6 7" id="KW-0472">Membrane</keyword>
<keyword evidence="2 7" id="KW-0812">Transmembrane</keyword>
<evidence type="ECO:0000256" key="5">
    <source>
        <dbReference type="ARBA" id="ARBA00023043"/>
    </source>
</evidence>
<dbReference type="Pfam" id="PF13962">
    <property type="entry name" value="PGG"/>
    <property type="match status" value="1"/>
</dbReference>
<comment type="subcellular location">
    <subcellularLocation>
        <location evidence="1">Membrane</location>
        <topology evidence="1">Multi-pass membrane protein</topology>
    </subcellularLocation>
</comment>
<evidence type="ECO:0000313" key="9">
    <source>
        <dbReference type="EMBL" id="MBA4657852.1"/>
    </source>
</evidence>
<reference evidence="9" key="1">
    <citation type="journal article" date="2013" name="J. Plant Res.">
        <title>Effect of fungi and light on seed germination of three Opuntia species from semiarid lands of central Mexico.</title>
        <authorList>
            <person name="Delgado-Sanchez P."/>
            <person name="Jimenez-Bremont J.F."/>
            <person name="Guerrero-Gonzalez Mde L."/>
            <person name="Flores J."/>
        </authorList>
    </citation>
    <scope>NUCLEOTIDE SEQUENCE</scope>
    <source>
        <tissue evidence="9">Cladode</tissue>
    </source>
</reference>
<reference evidence="9" key="2">
    <citation type="submission" date="2020-07" db="EMBL/GenBank/DDBJ databases">
        <authorList>
            <person name="Vera ALvarez R."/>
            <person name="Arias-Moreno D.M."/>
            <person name="Jimenez-Jacinto V."/>
            <person name="Jimenez-Bremont J.F."/>
            <person name="Swaminathan K."/>
            <person name="Moose S.P."/>
            <person name="Guerrero-Gonzalez M.L."/>
            <person name="Marino-Ramirez L."/>
            <person name="Landsman D."/>
            <person name="Rodriguez-Kessler M."/>
            <person name="Delgado-Sanchez P."/>
        </authorList>
    </citation>
    <scope>NUCLEOTIDE SEQUENCE</scope>
    <source>
        <tissue evidence="9">Cladode</tissue>
    </source>
</reference>
<evidence type="ECO:0000256" key="2">
    <source>
        <dbReference type="ARBA" id="ARBA00022692"/>
    </source>
</evidence>
<evidence type="ECO:0000256" key="7">
    <source>
        <dbReference type="SAM" id="Phobius"/>
    </source>
</evidence>
<organism evidence="9">
    <name type="scientific">Opuntia streptacantha</name>
    <name type="common">Prickly pear cactus</name>
    <name type="synonym">Opuntia cardona</name>
    <dbReference type="NCBI Taxonomy" id="393608"/>
    <lineage>
        <taxon>Eukaryota</taxon>
        <taxon>Viridiplantae</taxon>
        <taxon>Streptophyta</taxon>
        <taxon>Embryophyta</taxon>
        <taxon>Tracheophyta</taxon>
        <taxon>Spermatophyta</taxon>
        <taxon>Magnoliopsida</taxon>
        <taxon>eudicotyledons</taxon>
        <taxon>Gunneridae</taxon>
        <taxon>Pentapetalae</taxon>
        <taxon>Caryophyllales</taxon>
        <taxon>Cactineae</taxon>
        <taxon>Cactaceae</taxon>
        <taxon>Opuntioideae</taxon>
        <taxon>Opuntia</taxon>
    </lineage>
</organism>
<dbReference type="AlphaFoldDB" id="A0A7C9A2I8"/>
<feature type="transmembrane region" description="Helical" evidence="7">
    <location>
        <begin position="133"/>
        <end position="153"/>
    </location>
</feature>
<dbReference type="EMBL" id="GISG01198167">
    <property type="protein sequence ID" value="MBA4657852.1"/>
    <property type="molecule type" value="Transcribed_RNA"/>
</dbReference>
<name>A0A7C9A2I8_OPUST</name>
<evidence type="ECO:0000259" key="8">
    <source>
        <dbReference type="Pfam" id="PF13962"/>
    </source>
</evidence>
<evidence type="ECO:0000256" key="4">
    <source>
        <dbReference type="ARBA" id="ARBA00022989"/>
    </source>
</evidence>
<dbReference type="GO" id="GO:0005886">
    <property type="term" value="C:plasma membrane"/>
    <property type="evidence" value="ECO:0007669"/>
    <property type="project" value="TreeGrafter"/>
</dbReference>